<dbReference type="InterPro" id="IPR043502">
    <property type="entry name" value="DNA/RNA_pol_sf"/>
</dbReference>
<dbReference type="OrthoDB" id="6598895at2759"/>
<dbReference type="InterPro" id="IPR000477">
    <property type="entry name" value="RT_dom"/>
</dbReference>
<keyword evidence="9" id="KW-1185">Reference proteome</keyword>
<feature type="domain" description="CCHC-type" evidence="6">
    <location>
        <begin position="311"/>
        <end position="325"/>
    </location>
</feature>
<dbReference type="Proteomes" id="UP000478052">
    <property type="component" value="Unassembled WGS sequence"/>
</dbReference>
<keyword evidence="5" id="KW-0863">Zinc-finger</keyword>
<evidence type="ECO:0000259" key="6">
    <source>
        <dbReference type="PROSITE" id="PS50158"/>
    </source>
</evidence>
<dbReference type="Gene3D" id="3.30.70.270">
    <property type="match status" value="1"/>
</dbReference>
<dbReference type="Pfam" id="PF00078">
    <property type="entry name" value="RVT_1"/>
    <property type="match status" value="1"/>
</dbReference>
<dbReference type="GO" id="GO:0004519">
    <property type="term" value="F:endonuclease activity"/>
    <property type="evidence" value="ECO:0007669"/>
    <property type="project" value="UniProtKB-KW"/>
</dbReference>
<dbReference type="Pfam" id="PF13650">
    <property type="entry name" value="Asp_protease_2"/>
    <property type="match status" value="1"/>
</dbReference>
<feature type="domain" description="Reverse transcriptase" evidence="7">
    <location>
        <begin position="577"/>
        <end position="756"/>
    </location>
</feature>
<dbReference type="SUPFAM" id="SSF50630">
    <property type="entry name" value="Acid proteases"/>
    <property type="match status" value="1"/>
</dbReference>
<dbReference type="CDD" id="cd00303">
    <property type="entry name" value="retropepsin_like"/>
    <property type="match status" value="1"/>
</dbReference>
<evidence type="ECO:0000256" key="1">
    <source>
        <dbReference type="ARBA" id="ARBA00022679"/>
    </source>
</evidence>
<feature type="domain" description="CCHC-type" evidence="6">
    <location>
        <begin position="289"/>
        <end position="302"/>
    </location>
</feature>
<dbReference type="PANTHER" id="PTHR37984">
    <property type="entry name" value="PROTEIN CBG26694"/>
    <property type="match status" value="1"/>
</dbReference>
<name>A0A6G0Y196_APHCR</name>
<dbReference type="GO" id="GO:0008270">
    <property type="term" value="F:zinc ion binding"/>
    <property type="evidence" value="ECO:0007669"/>
    <property type="project" value="UniProtKB-KW"/>
</dbReference>
<keyword evidence="5" id="KW-0862">Zinc</keyword>
<dbReference type="SMART" id="SM00343">
    <property type="entry name" value="ZnF_C2HC"/>
    <property type="match status" value="2"/>
</dbReference>
<dbReference type="AlphaFoldDB" id="A0A6G0Y196"/>
<keyword evidence="2" id="KW-0548">Nucleotidyltransferase</keyword>
<dbReference type="InterPro" id="IPR001878">
    <property type="entry name" value="Znf_CCHC"/>
</dbReference>
<dbReference type="PROSITE" id="PS50158">
    <property type="entry name" value="ZF_CCHC"/>
    <property type="match status" value="2"/>
</dbReference>
<dbReference type="Gene3D" id="3.10.10.10">
    <property type="entry name" value="HIV Type 1 Reverse Transcriptase, subunit A, domain 1"/>
    <property type="match status" value="1"/>
</dbReference>
<organism evidence="8 9">
    <name type="scientific">Aphis craccivora</name>
    <name type="common">Cowpea aphid</name>
    <dbReference type="NCBI Taxonomy" id="307492"/>
    <lineage>
        <taxon>Eukaryota</taxon>
        <taxon>Metazoa</taxon>
        <taxon>Ecdysozoa</taxon>
        <taxon>Arthropoda</taxon>
        <taxon>Hexapoda</taxon>
        <taxon>Insecta</taxon>
        <taxon>Pterygota</taxon>
        <taxon>Neoptera</taxon>
        <taxon>Paraneoptera</taxon>
        <taxon>Hemiptera</taxon>
        <taxon>Sternorrhyncha</taxon>
        <taxon>Aphidomorpha</taxon>
        <taxon>Aphidoidea</taxon>
        <taxon>Aphididae</taxon>
        <taxon>Aphidini</taxon>
        <taxon>Aphis</taxon>
        <taxon>Aphis</taxon>
    </lineage>
</organism>
<dbReference type="GO" id="GO:0016779">
    <property type="term" value="F:nucleotidyltransferase activity"/>
    <property type="evidence" value="ECO:0007669"/>
    <property type="project" value="UniProtKB-KW"/>
</dbReference>
<dbReference type="Gene3D" id="2.40.70.10">
    <property type="entry name" value="Acid Proteases"/>
    <property type="match status" value="1"/>
</dbReference>
<keyword evidence="3" id="KW-0540">Nuclease</keyword>
<evidence type="ECO:0000256" key="5">
    <source>
        <dbReference type="PROSITE-ProRule" id="PRU00047"/>
    </source>
</evidence>
<dbReference type="PROSITE" id="PS50878">
    <property type="entry name" value="RT_POL"/>
    <property type="match status" value="1"/>
</dbReference>
<dbReference type="EMBL" id="VUJU01006843">
    <property type="protein sequence ID" value="KAF0747453.1"/>
    <property type="molecule type" value="Genomic_DNA"/>
</dbReference>
<evidence type="ECO:0000256" key="3">
    <source>
        <dbReference type="ARBA" id="ARBA00022722"/>
    </source>
</evidence>
<dbReference type="InterPro" id="IPR036875">
    <property type="entry name" value="Znf_CCHC_sf"/>
</dbReference>
<dbReference type="GO" id="GO:0071897">
    <property type="term" value="P:DNA biosynthetic process"/>
    <property type="evidence" value="ECO:0007669"/>
    <property type="project" value="UniProtKB-ARBA"/>
</dbReference>
<dbReference type="InterPro" id="IPR043128">
    <property type="entry name" value="Rev_trsase/Diguanyl_cyclase"/>
</dbReference>
<evidence type="ECO:0000256" key="4">
    <source>
        <dbReference type="ARBA" id="ARBA00022759"/>
    </source>
</evidence>
<dbReference type="PANTHER" id="PTHR37984:SF5">
    <property type="entry name" value="PROTEIN NYNRIN-LIKE"/>
    <property type="match status" value="1"/>
</dbReference>
<accession>A0A6G0Y196</accession>
<dbReference type="Gene3D" id="4.10.60.10">
    <property type="entry name" value="Zinc finger, CCHC-type"/>
    <property type="match status" value="1"/>
</dbReference>
<dbReference type="CDD" id="cd01647">
    <property type="entry name" value="RT_LTR"/>
    <property type="match status" value="1"/>
</dbReference>
<dbReference type="InterPro" id="IPR050951">
    <property type="entry name" value="Retrovirus_Pol_polyprotein"/>
</dbReference>
<dbReference type="InterPro" id="IPR021109">
    <property type="entry name" value="Peptidase_aspartic_dom_sf"/>
</dbReference>
<evidence type="ECO:0000259" key="7">
    <source>
        <dbReference type="PROSITE" id="PS50878"/>
    </source>
</evidence>
<feature type="non-terminal residue" evidence="8">
    <location>
        <position position="787"/>
    </location>
</feature>
<keyword evidence="4" id="KW-0378">Hydrolase</keyword>
<comment type="caution">
    <text evidence="8">The sequence shown here is derived from an EMBL/GenBank/DDBJ whole genome shotgun (WGS) entry which is preliminary data.</text>
</comment>
<evidence type="ECO:0000313" key="8">
    <source>
        <dbReference type="EMBL" id="KAF0747453.1"/>
    </source>
</evidence>
<dbReference type="SUPFAM" id="SSF56672">
    <property type="entry name" value="DNA/RNA polymerases"/>
    <property type="match status" value="1"/>
</dbReference>
<keyword evidence="1" id="KW-0808">Transferase</keyword>
<evidence type="ECO:0000256" key="2">
    <source>
        <dbReference type="ARBA" id="ARBA00022695"/>
    </source>
</evidence>
<sequence>MSNTANTGQGSASQAPVAPTYNELYVLVQQLTDQVKALSVAQRTEDSTINTDSSSDASAVGEFRIVPDLNKTVKEFCGRETAYEADDWYESVETLARLNNWPVNYRLQFIRSCLVGAARNWFLGRKFDSWSDFSTKFKSKFVRGLRTTDRWNLMQKRVQLKGEHIVDFFHEKVRLCRELKLTFDEIKDHILQGVYSRELALFALRSKHADENELLGDLLEWERLNNLRGKIGRKDESIDKKSVKAIFNPKRIDKTVTTSTDKAALYIAPHRRENKATNAEASGGEQAECWFCRKSGHVARDCFQRREKLVCYGCNGKGHMKKECPGTKAETNVTTTRTAVDAPHRYLKDGVVLGATVSLLVDTGSHYSLIKHSVAERVGLTIEYTKQPLYGIGSVTGPTTTTVGKAWESIEVDGVVAGPVTLLVVPNDAQRTELIIGRGWLDLRRTVTYYKTSSDLIIKRIDSNCLTSSEGNEDMTINDDAIVYAVEIDESRVMEPLIEADFKYVSTEAIRTEKDELLVLLNSYRDTFAKKLNELGCTDMAELYIDEEDGSKPVTCRPYKVSLAERKAMAEIIAEWKSCGIVTETRSPYASPVLLVSKKGGKSRLVVDYRRLNRQTRRQNFPLPSMDEQIESLGTGQLFVQLDLANGYFQVPLAKESREKTAFITPNDTGEFTRTPFGLVGAPGEFQRLMNVVLGGLRGTLVKNYLDDWMLEAKDWKDMLTKLEMVLLCLRKARLTLRPGKCVFGTKEIEFLDFVITKGEIKPGREKARSISEFPRPTNIHEVRRFL</sequence>
<dbReference type="Pfam" id="PF00098">
    <property type="entry name" value="zf-CCHC"/>
    <property type="match status" value="2"/>
</dbReference>
<evidence type="ECO:0000313" key="9">
    <source>
        <dbReference type="Proteomes" id="UP000478052"/>
    </source>
</evidence>
<protein>
    <submittedName>
        <fullName evidence="8">Transposon Ty3-I Gag-Pol polyprotein</fullName>
    </submittedName>
</protein>
<proteinExistence type="predicted"/>
<keyword evidence="4" id="KW-0255">Endonuclease</keyword>
<reference evidence="8 9" key="1">
    <citation type="submission" date="2019-08" db="EMBL/GenBank/DDBJ databases">
        <title>Whole genome of Aphis craccivora.</title>
        <authorList>
            <person name="Voronova N.V."/>
            <person name="Shulinski R.S."/>
            <person name="Bandarenka Y.V."/>
            <person name="Zhorov D.G."/>
            <person name="Warner D."/>
        </authorList>
    </citation>
    <scope>NUCLEOTIDE SEQUENCE [LARGE SCALE GENOMIC DNA]</scope>
    <source>
        <strain evidence="8">180601</strain>
        <tissue evidence="8">Whole Body</tissue>
    </source>
</reference>
<dbReference type="SUPFAM" id="SSF57756">
    <property type="entry name" value="Retrovirus zinc finger-like domains"/>
    <property type="match status" value="1"/>
</dbReference>
<gene>
    <name evidence="8" type="ORF">FWK35_00032698</name>
</gene>
<keyword evidence="5" id="KW-0479">Metal-binding</keyword>
<dbReference type="GO" id="GO:0003676">
    <property type="term" value="F:nucleic acid binding"/>
    <property type="evidence" value="ECO:0007669"/>
    <property type="project" value="InterPro"/>
</dbReference>